<organism evidence="2 3">
    <name type="scientific">Trinickia terrae</name>
    <dbReference type="NCBI Taxonomy" id="2571161"/>
    <lineage>
        <taxon>Bacteria</taxon>
        <taxon>Pseudomonadati</taxon>
        <taxon>Pseudomonadota</taxon>
        <taxon>Betaproteobacteria</taxon>
        <taxon>Burkholderiales</taxon>
        <taxon>Burkholderiaceae</taxon>
        <taxon>Trinickia</taxon>
    </lineage>
</organism>
<comment type="caution">
    <text evidence="2">The sequence shown here is derived from an EMBL/GenBank/DDBJ whole genome shotgun (WGS) entry which is preliminary data.</text>
</comment>
<protein>
    <submittedName>
        <fullName evidence="2">Uncharacterized protein</fullName>
    </submittedName>
</protein>
<feature type="region of interest" description="Disordered" evidence="1">
    <location>
        <begin position="1"/>
        <end position="23"/>
    </location>
</feature>
<evidence type="ECO:0000256" key="1">
    <source>
        <dbReference type="SAM" id="MobiDB-lite"/>
    </source>
</evidence>
<dbReference type="RefSeq" id="WP_136896477.1">
    <property type="nucleotide sequence ID" value="NZ_SWJE01000009.1"/>
</dbReference>
<dbReference type="EMBL" id="SWJE01000009">
    <property type="protein sequence ID" value="TKC87268.1"/>
    <property type="molecule type" value="Genomic_DNA"/>
</dbReference>
<dbReference type="AlphaFoldDB" id="A0A4U1I279"/>
<proteinExistence type="predicted"/>
<accession>A0A4U1I279</accession>
<keyword evidence="3" id="KW-1185">Reference proteome</keyword>
<name>A0A4U1I279_9BURK</name>
<evidence type="ECO:0000313" key="2">
    <source>
        <dbReference type="EMBL" id="TKC87268.1"/>
    </source>
</evidence>
<reference evidence="2 3" key="1">
    <citation type="submission" date="2019-04" db="EMBL/GenBank/DDBJ databases">
        <title>Trinickia sp. 7GSK02, isolated from subtropical forest soil.</title>
        <authorList>
            <person name="Gao Z.-H."/>
            <person name="Qiu L.-H."/>
        </authorList>
    </citation>
    <scope>NUCLEOTIDE SEQUENCE [LARGE SCALE GENOMIC DNA]</scope>
    <source>
        <strain evidence="2 3">7GSK02</strain>
    </source>
</reference>
<sequence>MASQTTPLTVNSNSTASGSGDTNLQTQIRFMSPVNSTVWWLPTVANGQSTQVLPQDVGNDTVTFVKGLTVNLNSLGGTAYNVTLTGKIRDKMSGESNFNGLVIYQQT</sequence>
<dbReference type="OrthoDB" id="8779031at2"/>
<gene>
    <name evidence="2" type="ORF">FAZ69_18215</name>
</gene>
<evidence type="ECO:0000313" key="3">
    <source>
        <dbReference type="Proteomes" id="UP000305539"/>
    </source>
</evidence>
<dbReference type="Proteomes" id="UP000305539">
    <property type="component" value="Unassembled WGS sequence"/>
</dbReference>